<keyword evidence="3" id="KW-1185">Reference proteome</keyword>
<dbReference type="SUPFAM" id="SSF53790">
    <property type="entry name" value="Tetrapyrrole methylase"/>
    <property type="match status" value="1"/>
</dbReference>
<dbReference type="AlphaFoldDB" id="A0A250KQZ0"/>
<dbReference type="RefSeq" id="WP_197716726.1">
    <property type="nucleotide sequence ID" value="NZ_AP017928.1"/>
</dbReference>
<reference evidence="2 3" key="1">
    <citation type="submission" date="2016-12" db="EMBL/GenBank/DDBJ databases">
        <title>Genome sequencing of Methylocaldum marinum.</title>
        <authorList>
            <person name="Takeuchi M."/>
            <person name="Kamagata Y."/>
            <person name="Hiraoka S."/>
            <person name="Oshima K."/>
            <person name="Hattori M."/>
            <person name="Iwasaki W."/>
        </authorList>
    </citation>
    <scope>NUCLEOTIDE SEQUENCE [LARGE SCALE GENOMIC DNA]</scope>
    <source>
        <strain evidence="2 3">S8</strain>
    </source>
</reference>
<dbReference type="Pfam" id="PF00590">
    <property type="entry name" value="TP_methylase"/>
    <property type="match status" value="1"/>
</dbReference>
<keyword evidence="2" id="KW-0489">Methyltransferase</keyword>
<dbReference type="InterPro" id="IPR035996">
    <property type="entry name" value="4pyrrol_Methylase_sf"/>
</dbReference>
<dbReference type="InterPro" id="IPR051810">
    <property type="entry name" value="Precorrin_MeTrfase"/>
</dbReference>
<gene>
    <name evidence="2" type="ORF">sS8_1992</name>
</gene>
<accession>A0A250KQZ0</accession>
<dbReference type="PANTHER" id="PTHR47036">
    <property type="entry name" value="COBALT-FACTOR III C(17)-METHYLTRANSFERASE-RELATED"/>
    <property type="match status" value="1"/>
</dbReference>
<dbReference type="Proteomes" id="UP000266313">
    <property type="component" value="Chromosome"/>
</dbReference>
<name>A0A250KQZ0_9GAMM</name>
<dbReference type="KEGG" id="mmai:sS8_1992"/>
<dbReference type="PANTHER" id="PTHR47036:SF1">
    <property type="entry name" value="COBALT-FACTOR III C(17)-METHYLTRANSFERASE-RELATED"/>
    <property type="match status" value="1"/>
</dbReference>
<dbReference type="GO" id="GO:0008168">
    <property type="term" value="F:methyltransferase activity"/>
    <property type="evidence" value="ECO:0007669"/>
    <property type="project" value="UniProtKB-KW"/>
</dbReference>
<dbReference type="InterPro" id="IPR014777">
    <property type="entry name" value="4pyrrole_Mease_sub1"/>
</dbReference>
<dbReference type="Gene3D" id="3.40.1010.10">
    <property type="entry name" value="Cobalt-precorrin-4 Transmethylase, Domain 1"/>
    <property type="match status" value="1"/>
</dbReference>
<organism evidence="2 3">
    <name type="scientific">Methylocaldum marinum</name>
    <dbReference type="NCBI Taxonomy" id="1432792"/>
    <lineage>
        <taxon>Bacteria</taxon>
        <taxon>Pseudomonadati</taxon>
        <taxon>Pseudomonadota</taxon>
        <taxon>Gammaproteobacteria</taxon>
        <taxon>Methylococcales</taxon>
        <taxon>Methylococcaceae</taxon>
        <taxon>Methylocaldum</taxon>
    </lineage>
</organism>
<evidence type="ECO:0000259" key="1">
    <source>
        <dbReference type="Pfam" id="PF00590"/>
    </source>
</evidence>
<keyword evidence="2" id="KW-0808">Transferase</keyword>
<evidence type="ECO:0000313" key="2">
    <source>
        <dbReference type="EMBL" id="BBA33946.1"/>
    </source>
</evidence>
<proteinExistence type="predicted"/>
<dbReference type="GO" id="GO:0032259">
    <property type="term" value="P:methylation"/>
    <property type="evidence" value="ECO:0007669"/>
    <property type="project" value="UniProtKB-KW"/>
</dbReference>
<sequence>MAKGRILLVGFGPGAPEHMSYRAREAIAEADVVIGYSTYLTSSSA</sequence>
<dbReference type="InterPro" id="IPR000878">
    <property type="entry name" value="4pyrrol_Mease"/>
</dbReference>
<feature type="domain" description="Tetrapyrrole methylase" evidence="1">
    <location>
        <begin position="6"/>
        <end position="39"/>
    </location>
</feature>
<evidence type="ECO:0000313" key="3">
    <source>
        <dbReference type="Proteomes" id="UP000266313"/>
    </source>
</evidence>
<dbReference type="EMBL" id="AP017928">
    <property type="protein sequence ID" value="BBA33946.1"/>
    <property type="molecule type" value="Genomic_DNA"/>
</dbReference>
<protein>
    <submittedName>
        <fullName evidence="2">Precorrin-3 C-17 methylase</fullName>
    </submittedName>
</protein>